<organism evidence="19">
    <name type="scientific">Hexamita inflata</name>
    <dbReference type="NCBI Taxonomy" id="28002"/>
    <lineage>
        <taxon>Eukaryota</taxon>
        <taxon>Metamonada</taxon>
        <taxon>Diplomonadida</taxon>
        <taxon>Hexamitidae</taxon>
        <taxon>Hexamitinae</taxon>
        <taxon>Hexamita</taxon>
    </lineage>
</organism>
<dbReference type="Pfam" id="PF09260">
    <property type="entry name" value="A_amylase_dom_C"/>
    <property type="match status" value="1"/>
</dbReference>
<evidence type="ECO:0000256" key="9">
    <source>
        <dbReference type="ARBA" id="ARBA00023157"/>
    </source>
</evidence>
<keyword evidence="22" id="KW-1185">Reference proteome</keyword>
<accession>A0AA86Q8B7</accession>
<dbReference type="Pfam" id="PF00128">
    <property type="entry name" value="Alpha-amylase"/>
    <property type="match status" value="1"/>
</dbReference>
<dbReference type="SUPFAM" id="SSF51011">
    <property type="entry name" value="Glycosyl hydrolase domain"/>
    <property type="match status" value="1"/>
</dbReference>
<dbReference type="SUPFAM" id="SSF51445">
    <property type="entry name" value="(Trans)glycosidases"/>
    <property type="match status" value="1"/>
</dbReference>
<keyword evidence="10" id="KW-0325">Glycoprotein</keyword>
<dbReference type="AlphaFoldDB" id="A0AA86Q8B7"/>
<evidence type="ECO:0000256" key="1">
    <source>
        <dbReference type="ARBA" id="ARBA00000548"/>
    </source>
</evidence>
<dbReference type="EMBL" id="CAXDID020000367">
    <property type="protein sequence ID" value="CAL6082770.1"/>
    <property type="molecule type" value="Genomic_DNA"/>
</dbReference>
<dbReference type="PIRSF" id="PIRSF001024">
    <property type="entry name" value="Alph-amyl_fung"/>
    <property type="match status" value="1"/>
</dbReference>
<feature type="binding site" evidence="16">
    <location>
        <position position="86"/>
    </location>
    <ligand>
        <name>substrate</name>
    </ligand>
</feature>
<evidence type="ECO:0000256" key="7">
    <source>
        <dbReference type="ARBA" id="ARBA00022801"/>
    </source>
</evidence>
<evidence type="ECO:0000256" key="2">
    <source>
        <dbReference type="ARBA" id="ARBA00001913"/>
    </source>
</evidence>
<feature type="binding site" evidence="16">
    <location>
        <position position="125"/>
    </location>
    <ligand>
        <name>substrate</name>
    </ligand>
</feature>
<keyword evidence="8" id="KW-0106">Calcium</keyword>
<keyword evidence="11" id="KW-0119">Carbohydrate metabolism</keyword>
<dbReference type="PANTHER" id="PTHR10357:SF215">
    <property type="entry name" value="ALPHA-AMYLASE 1"/>
    <property type="match status" value="1"/>
</dbReference>
<dbReference type="EMBL" id="CATOUU010000105">
    <property type="protein sequence ID" value="CAI9916457.1"/>
    <property type="molecule type" value="Genomic_DNA"/>
</dbReference>
<evidence type="ECO:0000313" key="22">
    <source>
        <dbReference type="Proteomes" id="UP001642409"/>
    </source>
</evidence>
<comment type="cofactor">
    <cofactor evidence="2">
        <name>Ca(2+)</name>
        <dbReference type="ChEBI" id="CHEBI:29108"/>
    </cofactor>
</comment>
<dbReference type="GO" id="GO:0005509">
    <property type="term" value="F:calcium ion binding"/>
    <property type="evidence" value="ECO:0007669"/>
    <property type="project" value="InterPro"/>
</dbReference>
<dbReference type="InterPro" id="IPR015340">
    <property type="entry name" value="A_amylase_C_dom"/>
</dbReference>
<feature type="active site" description="Proton donor" evidence="13">
    <location>
        <position position="228"/>
    </location>
</feature>
<keyword evidence="12" id="KW-0326">Glycosidase</keyword>
<dbReference type="EMBL" id="CATOUU010000819">
    <property type="protein sequence ID" value="CAI9950913.1"/>
    <property type="molecule type" value="Genomic_DNA"/>
</dbReference>
<evidence type="ECO:0000313" key="21">
    <source>
        <dbReference type="EMBL" id="CAL6082770.1"/>
    </source>
</evidence>
<dbReference type="GO" id="GO:0004556">
    <property type="term" value="F:alpha-amylase activity"/>
    <property type="evidence" value="ECO:0007669"/>
    <property type="project" value="UniProtKB-EC"/>
</dbReference>
<evidence type="ECO:0000313" key="18">
    <source>
        <dbReference type="EMBL" id="CAI9916457.1"/>
    </source>
</evidence>
<dbReference type="InterPro" id="IPR013777">
    <property type="entry name" value="A-amylase-like"/>
</dbReference>
<gene>
    <name evidence="20" type="ORF">HINF_LOCUS31261</name>
    <name evidence="19" type="ORF">HINF_LOCUS38558</name>
    <name evidence="18" type="ORF">HINF_LOCUS4102</name>
    <name evidence="21" type="ORF">HINF_LOCUS61404</name>
</gene>
<feature type="binding site" evidence="16">
    <location>
        <position position="232"/>
    </location>
    <ligand>
        <name>substrate</name>
    </ligand>
</feature>
<feature type="binding site" evidence="16">
    <location>
        <position position="202"/>
    </location>
    <ligand>
        <name>substrate</name>
    </ligand>
</feature>
<evidence type="ECO:0000256" key="12">
    <source>
        <dbReference type="ARBA" id="ARBA00023295"/>
    </source>
</evidence>
<evidence type="ECO:0000259" key="17">
    <source>
        <dbReference type="SMART" id="SM00642"/>
    </source>
</evidence>
<feature type="site" description="Transition state stabilizer" evidence="14">
    <location>
        <position position="297"/>
    </location>
</feature>
<reference evidence="20 22" key="2">
    <citation type="submission" date="2024-07" db="EMBL/GenBank/DDBJ databases">
        <authorList>
            <person name="Akdeniz Z."/>
        </authorList>
    </citation>
    <scope>NUCLEOTIDE SEQUENCE [LARGE SCALE GENOMIC DNA]</scope>
</reference>
<dbReference type="PANTHER" id="PTHR10357">
    <property type="entry name" value="ALPHA-AMYLASE FAMILY MEMBER"/>
    <property type="match status" value="1"/>
</dbReference>
<dbReference type="InterPro" id="IPR006047">
    <property type="entry name" value="GH13_cat_dom"/>
</dbReference>
<evidence type="ECO:0000256" key="15">
    <source>
        <dbReference type="PIRSR" id="PIRSR001024-4"/>
    </source>
</evidence>
<evidence type="ECO:0000256" key="8">
    <source>
        <dbReference type="ARBA" id="ARBA00022837"/>
    </source>
</evidence>
<dbReference type="EC" id="3.2.1.1" evidence="4"/>
<dbReference type="SMART" id="SM00642">
    <property type="entry name" value="Aamy"/>
    <property type="match status" value="1"/>
</dbReference>
<dbReference type="Proteomes" id="UP001642409">
    <property type="component" value="Unassembled WGS sequence"/>
</dbReference>
<sequence length="462" mass="53840">MIGLVMSFAFPELKEFRKRRIYQIMTDRFAGMNQSSCIDLNSYCGGDFKGIRSKLDYIQNLGYNAIWISPTVEQVSNSISAYHGYWFSNFYGTNPHFGSEQDLKDLINEAHKRDIFVIADVVYNHVGSCPGGSQDFSCVVTFPLPEYYHPDCYIYDWNNDTLVQNCRLYGLPDLDQDHPFVRQQLLNWAQWYQQQFNFDGFRIDTVKHIDHKFWKDLRKVTPWFNIGEIYDGSYTYLRQFTNQEEVHSTFNYPLFFAISNAIGNSQSMYQLSNTFSESVLVFEDDVYDLGVFFENHDNPRFLAAHNDIKKYENALALIHTWVGIPVLYYGQEQDLVGGFDSENRQALWLFGYDQNANHYQFIKQLNDIRCKIPFDQLDQKELYVSDNFYSYSRGNRVMVALTNAGKGSSQIFYNVENSPFSANTKICDIFSKECINVNIDGSVDIYLNQGQTKVYIMESDMI</sequence>
<evidence type="ECO:0000256" key="6">
    <source>
        <dbReference type="ARBA" id="ARBA00022729"/>
    </source>
</evidence>
<keyword evidence="5" id="KW-0479">Metal-binding</keyword>
<evidence type="ECO:0000256" key="11">
    <source>
        <dbReference type="ARBA" id="ARBA00023277"/>
    </source>
</evidence>
<evidence type="ECO:0000313" key="19">
    <source>
        <dbReference type="EMBL" id="CAI9950913.1"/>
    </source>
</evidence>
<evidence type="ECO:0000256" key="5">
    <source>
        <dbReference type="ARBA" id="ARBA00022723"/>
    </source>
</evidence>
<evidence type="ECO:0000256" key="14">
    <source>
        <dbReference type="PIRSR" id="PIRSR001024-2"/>
    </source>
</evidence>
<feature type="disulfide bond" evidence="15">
    <location>
        <begin position="152"/>
        <end position="166"/>
    </location>
</feature>
<reference evidence="19" key="1">
    <citation type="submission" date="2023-06" db="EMBL/GenBank/DDBJ databases">
        <authorList>
            <person name="Kurt Z."/>
        </authorList>
    </citation>
    <scope>NUCLEOTIDE SEQUENCE</scope>
</reference>
<comment type="caution">
    <text evidence="19">The sequence shown here is derived from an EMBL/GenBank/DDBJ whole genome shotgun (WGS) entry which is preliminary data.</text>
</comment>
<feature type="domain" description="Glycosyl hydrolase family 13 catalytic" evidence="17">
    <location>
        <begin position="23"/>
        <end position="369"/>
    </location>
</feature>
<comment type="similarity">
    <text evidence="3">Belongs to the glycosyl hydrolase 13 family.</text>
</comment>
<keyword evidence="6" id="KW-0732">Signal</keyword>
<protein>
    <recommendedName>
        <fullName evidence="4">alpha-amylase</fullName>
        <ecNumber evidence="4">3.2.1.1</ecNumber>
    </recommendedName>
</protein>
<feature type="active site" description="Nucleophile" evidence="13">
    <location>
        <position position="204"/>
    </location>
</feature>
<evidence type="ECO:0000256" key="10">
    <source>
        <dbReference type="ARBA" id="ARBA00023180"/>
    </source>
</evidence>
<evidence type="ECO:0000256" key="16">
    <source>
        <dbReference type="PIRSR" id="PIRSR001024-5"/>
    </source>
</evidence>
<dbReference type="EMBL" id="CAXDID020000104">
    <property type="protein sequence ID" value="CAL6027304.1"/>
    <property type="molecule type" value="Genomic_DNA"/>
</dbReference>
<feature type="binding site" evidence="16">
    <location>
        <position position="297"/>
    </location>
    <ligand>
        <name>substrate</name>
    </ligand>
</feature>
<proteinExistence type="inferred from homology"/>
<evidence type="ECO:0000256" key="3">
    <source>
        <dbReference type="ARBA" id="ARBA00008061"/>
    </source>
</evidence>
<evidence type="ECO:0000313" key="20">
    <source>
        <dbReference type="EMBL" id="CAL6027304.1"/>
    </source>
</evidence>
<feature type="binding site" evidence="16">
    <location>
        <position position="344"/>
    </location>
    <ligand>
        <name>substrate</name>
    </ligand>
</feature>
<keyword evidence="7" id="KW-0378">Hydrolase</keyword>
<keyword evidence="9 15" id="KW-1015">Disulfide bond</keyword>
<evidence type="ECO:0000256" key="13">
    <source>
        <dbReference type="PIRSR" id="PIRSR001024-1"/>
    </source>
</evidence>
<dbReference type="InterPro" id="IPR017853">
    <property type="entry name" value="GH"/>
</dbReference>
<dbReference type="GO" id="GO:0016052">
    <property type="term" value="P:carbohydrate catabolic process"/>
    <property type="evidence" value="ECO:0007669"/>
    <property type="project" value="InterPro"/>
</dbReference>
<dbReference type="Gene3D" id="2.60.40.1180">
    <property type="entry name" value="Golgi alpha-mannosidase II"/>
    <property type="match status" value="1"/>
</dbReference>
<dbReference type="Gene3D" id="3.20.20.80">
    <property type="entry name" value="Glycosidases"/>
    <property type="match status" value="1"/>
</dbReference>
<comment type="catalytic activity">
    <reaction evidence="1">
        <text>Endohydrolysis of (1-&gt;4)-alpha-D-glucosidic linkages in polysaccharides containing three or more (1-&gt;4)-alpha-linked D-glucose units.</text>
        <dbReference type="EC" id="3.2.1.1"/>
    </reaction>
</comment>
<evidence type="ECO:0000256" key="4">
    <source>
        <dbReference type="ARBA" id="ARBA00012595"/>
    </source>
</evidence>
<dbReference type="InterPro" id="IPR013780">
    <property type="entry name" value="Glyco_hydro_b"/>
</dbReference>
<name>A0AA86Q8B7_9EUKA</name>